<organism evidence="1">
    <name type="scientific">Timema poppense</name>
    <name type="common">Walking stick</name>
    <dbReference type="NCBI Taxonomy" id="170557"/>
    <lineage>
        <taxon>Eukaryota</taxon>
        <taxon>Metazoa</taxon>
        <taxon>Ecdysozoa</taxon>
        <taxon>Arthropoda</taxon>
        <taxon>Hexapoda</taxon>
        <taxon>Insecta</taxon>
        <taxon>Pterygota</taxon>
        <taxon>Neoptera</taxon>
        <taxon>Polyneoptera</taxon>
        <taxon>Phasmatodea</taxon>
        <taxon>Timematodea</taxon>
        <taxon>Timematoidea</taxon>
        <taxon>Timematidae</taxon>
        <taxon>Timema</taxon>
    </lineage>
</organism>
<name>A0A7R9DJJ0_TIMPO</name>
<evidence type="ECO:0000313" key="1">
    <source>
        <dbReference type="EMBL" id="CAD7414447.1"/>
    </source>
</evidence>
<accession>A0A7R9DJJ0</accession>
<dbReference type="AlphaFoldDB" id="A0A7R9DJJ0"/>
<dbReference type="EMBL" id="OD007919">
    <property type="protein sequence ID" value="CAD7414447.1"/>
    <property type="molecule type" value="Genomic_DNA"/>
</dbReference>
<gene>
    <name evidence="1" type="ORF">TPSB3V08_LOCUS9675</name>
</gene>
<reference evidence="1" key="1">
    <citation type="submission" date="2020-11" db="EMBL/GenBank/DDBJ databases">
        <authorList>
            <person name="Tran Van P."/>
        </authorList>
    </citation>
    <scope>NUCLEOTIDE SEQUENCE</scope>
</reference>
<protein>
    <submittedName>
        <fullName evidence="1">Uncharacterized protein</fullName>
    </submittedName>
</protein>
<proteinExistence type="predicted"/>
<sequence length="111" mass="13452">MCFVYMVYSIKSKEIDSDEAPDFYPSSSDYVPLKMKHHLHSLMTNQTRVRRNPSQFLPHRSRRQGHLLNQFKEEEKRRSFESLWNLGDYSKPNVFIRISVMCRKVERKRAW</sequence>